<accession>A0AA38PFP6</accession>
<gene>
    <name evidence="3" type="ORF">F5878DRAFT_440856</name>
</gene>
<dbReference type="InterPro" id="IPR011009">
    <property type="entry name" value="Kinase-like_dom_sf"/>
</dbReference>
<evidence type="ECO:0000313" key="3">
    <source>
        <dbReference type="EMBL" id="KAJ3841828.1"/>
    </source>
</evidence>
<dbReference type="AlphaFoldDB" id="A0AA38PFP6"/>
<feature type="compositionally biased region" description="Low complexity" evidence="1">
    <location>
        <begin position="577"/>
        <end position="594"/>
    </location>
</feature>
<reference evidence="3" key="1">
    <citation type="submission" date="2022-08" db="EMBL/GenBank/DDBJ databases">
        <authorList>
            <consortium name="DOE Joint Genome Institute"/>
            <person name="Min B."/>
            <person name="Riley R."/>
            <person name="Sierra-Patev S."/>
            <person name="Naranjo-Ortiz M."/>
            <person name="Looney B."/>
            <person name="Konkel Z."/>
            <person name="Slot J.C."/>
            <person name="Sakamoto Y."/>
            <person name="Steenwyk J.L."/>
            <person name="Rokas A."/>
            <person name="Carro J."/>
            <person name="Camarero S."/>
            <person name="Ferreira P."/>
            <person name="Molpeceres G."/>
            <person name="Ruiz-Duenas F.J."/>
            <person name="Serrano A."/>
            <person name="Henrissat B."/>
            <person name="Drula E."/>
            <person name="Hughes K.W."/>
            <person name="Mata J.L."/>
            <person name="Ishikawa N.K."/>
            <person name="Vargas-Isla R."/>
            <person name="Ushijima S."/>
            <person name="Smith C.A."/>
            <person name="Ahrendt S."/>
            <person name="Andreopoulos W."/>
            <person name="He G."/>
            <person name="Labutti K."/>
            <person name="Lipzen A."/>
            <person name="Ng V."/>
            <person name="Sandor L."/>
            <person name="Barry K."/>
            <person name="Martinez A.T."/>
            <person name="Xiao Y."/>
            <person name="Gibbons J.G."/>
            <person name="Terashima K."/>
            <person name="Hibbett D.S."/>
            <person name="Grigoriev I.V."/>
        </authorList>
    </citation>
    <scope>NUCLEOTIDE SEQUENCE</scope>
    <source>
        <strain evidence="3">TFB9207</strain>
    </source>
</reference>
<dbReference type="Gene3D" id="1.10.510.10">
    <property type="entry name" value="Transferase(Phosphotransferase) domain 1"/>
    <property type="match status" value="1"/>
</dbReference>
<protein>
    <recommendedName>
        <fullName evidence="2">Fungal-type protein kinase domain-containing protein</fullName>
    </recommendedName>
</protein>
<dbReference type="SUPFAM" id="SSF56112">
    <property type="entry name" value="Protein kinase-like (PK-like)"/>
    <property type="match status" value="1"/>
</dbReference>
<sequence length="1138" mass="128104">MSKASGHRAERKAKAEDAPKASSNPTSSKHRSERREKSRQRPDADVVVTTSLPSKRTEVPSLKPADQARANRRDATITAASDFKTPAVHPSKQPESGAPSRSPVVAVDSTRARSRSRRRRDDASTAPKRSSNSSEVPPSRRPDSGIPSLEPAVSISSLSRAPSRGRLQRDDTITASNTLPNTSAGPPSRGSKSEIPSLEPAVSISSASRSQSRGRHRRDTITASDTLSNTPAIPPSTRPGSGVPPQGSAVGITSSRTKSRSRRPKDDTNTVSSAPSKSHSSLLSAARPSQRGQREDPPSGISASTTPLSATRDVQQTTASIPARKVSQSYQTKQESPAYRETTPDRSKQGSSNTRLPITPQAPHSGSYTSVLAPREKYVVDLANKYLHADMAHVKILPVRDFAKDVLNLDLGDKTDYQVSGKRERAFDRYLNTTDEAQNENANQLYPHLIRLLNRLPNKKTNQVVFYVQDPKEVRGSHVGHKPDIGAVFKEVAEGESRKRLPRKEGNTVLWGHLLTVVECKVGRGKLLEWEYEPGRNLEAPEPAQSSTSSTGSGRKSKRARAESTDEETTEKRASKASRSSSTSDVHSSSTSISTKLSISAHEYPQELPNSILARMKERKSPPTVRRQAFGYGRDLRCYGVPRDFVIVFLIDSHLVRVLFYDHSIVVESKCLNLRETEDRHFFGRMIDHICAKPLERLGFVDGFHVPFMKSNQSLRDATNLPLHRADEEYPSSKLYTFSEGPHTFTFLYNGEKRTLKLGRVIFRSNGVIGRGTSVTEVECLCTNPNICPGGRCEWKNKNIVLKLSYPSATRASEKEFQEGWRKSANCPDTPHAWVLNHLPTIYYSFDIHFRDDSPQQNLKRRFGTAYEMRVLRGVIMEKLEPLTSLKTAEECAQVFYDVLQCHHWVWQYPQILHRDISQGNIMVRVKNGRKYGVLNDWDLASWADDLRKGATSQYRTGTRPSMAHEQQAHKWEGPHQYRHDVEALFYVMVLFTFLYSKPSKAVSNPVDEQFHYQHWHQFSDRELHDKKRNIMNPMTAWSPPVTPFFVHFNDWLDKIQNRFACGFIEKAIFTLAKDAAEGRPGRELRPYNFQSYKDDELGGYVTYEKMVRIMHVFNERKLKTYDAEAEQCIKSQEMDID</sequence>
<feature type="compositionally biased region" description="Polar residues" evidence="1">
    <location>
        <begin position="349"/>
        <end position="369"/>
    </location>
</feature>
<evidence type="ECO:0000259" key="2">
    <source>
        <dbReference type="Pfam" id="PF17667"/>
    </source>
</evidence>
<evidence type="ECO:0000313" key="4">
    <source>
        <dbReference type="Proteomes" id="UP001163846"/>
    </source>
</evidence>
<feature type="compositionally biased region" description="Polar residues" evidence="1">
    <location>
        <begin position="127"/>
        <end position="136"/>
    </location>
</feature>
<dbReference type="EMBL" id="MU806026">
    <property type="protein sequence ID" value="KAJ3841828.1"/>
    <property type="molecule type" value="Genomic_DNA"/>
</dbReference>
<feature type="region of interest" description="Disordered" evidence="1">
    <location>
        <begin position="1"/>
        <end position="369"/>
    </location>
</feature>
<keyword evidence="4" id="KW-1185">Reference proteome</keyword>
<dbReference type="Pfam" id="PF17667">
    <property type="entry name" value="Pkinase_fungal"/>
    <property type="match status" value="1"/>
</dbReference>
<dbReference type="Proteomes" id="UP001163846">
    <property type="component" value="Unassembled WGS sequence"/>
</dbReference>
<organism evidence="3 4">
    <name type="scientific">Lentinula raphanica</name>
    <dbReference type="NCBI Taxonomy" id="153919"/>
    <lineage>
        <taxon>Eukaryota</taxon>
        <taxon>Fungi</taxon>
        <taxon>Dikarya</taxon>
        <taxon>Basidiomycota</taxon>
        <taxon>Agaricomycotina</taxon>
        <taxon>Agaricomycetes</taxon>
        <taxon>Agaricomycetidae</taxon>
        <taxon>Agaricales</taxon>
        <taxon>Marasmiineae</taxon>
        <taxon>Omphalotaceae</taxon>
        <taxon>Lentinula</taxon>
    </lineage>
</organism>
<comment type="caution">
    <text evidence="3">The sequence shown here is derived from an EMBL/GenBank/DDBJ whole genome shotgun (WGS) entry which is preliminary data.</text>
</comment>
<dbReference type="PANTHER" id="PTHR38248">
    <property type="entry name" value="FUNK1 6"/>
    <property type="match status" value="1"/>
</dbReference>
<feature type="compositionally biased region" description="Polar residues" evidence="1">
    <location>
        <begin position="221"/>
        <end position="231"/>
    </location>
</feature>
<dbReference type="InterPro" id="IPR040976">
    <property type="entry name" value="Pkinase_fungal"/>
</dbReference>
<feature type="compositionally biased region" description="Basic and acidic residues" evidence="1">
    <location>
        <begin position="560"/>
        <end position="574"/>
    </location>
</feature>
<name>A0AA38PFP6_9AGAR</name>
<evidence type="ECO:0000256" key="1">
    <source>
        <dbReference type="SAM" id="MobiDB-lite"/>
    </source>
</evidence>
<proteinExistence type="predicted"/>
<feature type="compositionally biased region" description="Basic residues" evidence="1">
    <location>
        <begin position="1"/>
        <end position="11"/>
    </location>
</feature>
<feature type="compositionally biased region" description="Polar residues" evidence="1">
    <location>
        <begin position="173"/>
        <end position="185"/>
    </location>
</feature>
<feature type="compositionally biased region" description="Basic and acidic residues" evidence="1">
    <location>
        <begin position="33"/>
        <end position="44"/>
    </location>
</feature>
<dbReference type="PANTHER" id="PTHR38248:SF2">
    <property type="entry name" value="FUNK1 11"/>
    <property type="match status" value="1"/>
</dbReference>
<feature type="region of interest" description="Disordered" evidence="1">
    <location>
        <begin position="537"/>
        <end position="594"/>
    </location>
</feature>
<feature type="compositionally biased region" description="Polar residues" evidence="1">
    <location>
        <begin position="301"/>
        <end position="335"/>
    </location>
</feature>
<feature type="domain" description="Fungal-type protein kinase" evidence="2">
    <location>
        <begin position="860"/>
        <end position="990"/>
    </location>
</feature>
<feature type="compositionally biased region" description="Low complexity" evidence="1">
    <location>
        <begin position="272"/>
        <end position="286"/>
    </location>
</feature>